<dbReference type="SFLD" id="SFLDG00363">
    <property type="entry name" value="AMPS_(cytGST):_Alpha-__Mu-__Pi"/>
    <property type="match status" value="1"/>
</dbReference>
<name>A0A226EE98_FOLCA</name>
<dbReference type="InterPro" id="IPR004045">
    <property type="entry name" value="Glutathione_S-Trfase_N"/>
</dbReference>
<dbReference type="InterPro" id="IPR040079">
    <property type="entry name" value="Glutathione_S-Trfase"/>
</dbReference>
<feature type="domain" description="GST C-terminal" evidence="6">
    <location>
        <begin position="87"/>
        <end position="210"/>
    </location>
</feature>
<dbReference type="InterPro" id="IPR036282">
    <property type="entry name" value="Glutathione-S-Trfase_C_sf"/>
</dbReference>
<dbReference type="SUPFAM" id="SSF52833">
    <property type="entry name" value="Thioredoxin-like"/>
    <property type="match status" value="1"/>
</dbReference>
<dbReference type="EC" id="2.5.1.18" evidence="1"/>
<evidence type="ECO:0000256" key="2">
    <source>
        <dbReference type="ARBA" id="ARBA00022679"/>
    </source>
</evidence>
<dbReference type="SUPFAM" id="SSF47616">
    <property type="entry name" value="GST C-terminal domain-like"/>
    <property type="match status" value="1"/>
</dbReference>
<evidence type="ECO:0000259" key="5">
    <source>
        <dbReference type="PROSITE" id="PS50404"/>
    </source>
</evidence>
<keyword evidence="8" id="KW-1185">Reference proteome</keyword>
<dbReference type="Pfam" id="PF02798">
    <property type="entry name" value="GST_N"/>
    <property type="match status" value="1"/>
</dbReference>
<dbReference type="InterPro" id="IPR010987">
    <property type="entry name" value="Glutathione-S-Trfase_C-like"/>
</dbReference>
<evidence type="ECO:0000256" key="4">
    <source>
        <dbReference type="ARBA" id="ARBA00047960"/>
    </source>
</evidence>
<dbReference type="SFLD" id="SFLDG01205">
    <property type="entry name" value="AMPS.1"/>
    <property type="match status" value="1"/>
</dbReference>
<comment type="similarity">
    <text evidence="3">Belongs to the GST superfamily. Sigma family.</text>
</comment>
<dbReference type="OrthoDB" id="414243at2759"/>
<dbReference type="PROSITE" id="PS50405">
    <property type="entry name" value="GST_CTER"/>
    <property type="match status" value="1"/>
</dbReference>
<dbReference type="PANTHER" id="PTHR11571:SF224">
    <property type="entry name" value="HEMATOPOIETIC PROSTAGLANDIN D SYNTHASE"/>
    <property type="match status" value="1"/>
</dbReference>
<dbReference type="InterPro" id="IPR036249">
    <property type="entry name" value="Thioredoxin-like_sf"/>
</dbReference>
<dbReference type="SFLD" id="SFLDS00019">
    <property type="entry name" value="Glutathione_Transferase_(cytos"/>
    <property type="match status" value="1"/>
</dbReference>
<dbReference type="InterPro" id="IPR004046">
    <property type="entry name" value="GST_C"/>
</dbReference>
<evidence type="ECO:0000259" key="6">
    <source>
        <dbReference type="PROSITE" id="PS50405"/>
    </source>
</evidence>
<comment type="caution">
    <text evidence="7">The sequence shown here is derived from an EMBL/GenBank/DDBJ whole genome shotgun (WGS) entry which is preliminary data.</text>
</comment>
<reference evidence="7 8" key="1">
    <citation type="submission" date="2015-12" db="EMBL/GenBank/DDBJ databases">
        <title>The genome of Folsomia candida.</title>
        <authorList>
            <person name="Faddeeva A."/>
            <person name="Derks M.F."/>
            <person name="Anvar Y."/>
            <person name="Smit S."/>
            <person name="Van Straalen N."/>
            <person name="Roelofs D."/>
        </authorList>
    </citation>
    <scope>NUCLEOTIDE SEQUENCE [LARGE SCALE GENOMIC DNA]</scope>
    <source>
        <strain evidence="7 8">VU population</strain>
        <tissue evidence="7">Whole body</tissue>
    </source>
</reference>
<dbReference type="Proteomes" id="UP000198287">
    <property type="component" value="Unassembled WGS sequence"/>
</dbReference>
<dbReference type="FunFam" id="1.20.1050.10:FF:000030">
    <property type="entry name" value="Glutathione S-transferase S1"/>
    <property type="match status" value="1"/>
</dbReference>
<dbReference type="OMA" id="YFNIMGL"/>
<dbReference type="GO" id="GO:0004364">
    <property type="term" value="F:glutathione transferase activity"/>
    <property type="evidence" value="ECO:0007669"/>
    <property type="project" value="UniProtKB-EC"/>
</dbReference>
<dbReference type="AlphaFoldDB" id="A0A226EE98"/>
<proteinExistence type="inferred from homology"/>
<evidence type="ECO:0000256" key="3">
    <source>
        <dbReference type="ARBA" id="ARBA00038317"/>
    </source>
</evidence>
<dbReference type="STRING" id="158441.A0A226EE98"/>
<accession>A0A226EE98</accession>
<protein>
    <recommendedName>
        <fullName evidence="1">glutathione transferase</fullName>
        <ecNumber evidence="1">2.5.1.18</ecNumber>
    </recommendedName>
</protein>
<dbReference type="InterPro" id="IPR050213">
    <property type="entry name" value="GST_superfamily"/>
</dbReference>
<dbReference type="Gene3D" id="3.40.30.10">
    <property type="entry name" value="Glutaredoxin"/>
    <property type="match status" value="1"/>
</dbReference>
<feature type="domain" description="GST N-terminal" evidence="5">
    <location>
        <begin position="1"/>
        <end position="85"/>
    </location>
</feature>
<evidence type="ECO:0000256" key="1">
    <source>
        <dbReference type="ARBA" id="ARBA00012452"/>
    </source>
</evidence>
<organism evidence="7 8">
    <name type="scientific">Folsomia candida</name>
    <name type="common">Springtail</name>
    <dbReference type="NCBI Taxonomy" id="158441"/>
    <lineage>
        <taxon>Eukaryota</taxon>
        <taxon>Metazoa</taxon>
        <taxon>Ecdysozoa</taxon>
        <taxon>Arthropoda</taxon>
        <taxon>Hexapoda</taxon>
        <taxon>Collembola</taxon>
        <taxon>Entomobryomorpha</taxon>
        <taxon>Isotomoidea</taxon>
        <taxon>Isotomidae</taxon>
        <taxon>Proisotominae</taxon>
        <taxon>Folsomia</taxon>
    </lineage>
</organism>
<dbReference type="PANTHER" id="PTHR11571">
    <property type="entry name" value="GLUTATHIONE S-TRANSFERASE"/>
    <property type="match status" value="1"/>
</dbReference>
<dbReference type="PROSITE" id="PS50404">
    <property type="entry name" value="GST_NTER"/>
    <property type="match status" value="1"/>
</dbReference>
<dbReference type="Pfam" id="PF14497">
    <property type="entry name" value="GST_C_3"/>
    <property type="match status" value="1"/>
</dbReference>
<dbReference type="GO" id="GO:0006749">
    <property type="term" value="P:glutathione metabolic process"/>
    <property type="evidence" value="ECO:0007669"/>
    <property type="project" value="TreeGrafter"/>
</dbReference>
<dbReference type="CDD" id="cd03192">
    <property type="entry name" value="GST_C_Sigma_like"/>
    <property type="match status" value="1"/>
</dbReference>
<dbReference type="CDD" id="cd03039">
    <property type="entry name" value="GST_N_Sigma_like"/>
    <property type="match status" value="1"/>
</dbReference>
<evidence type="ECO:0000313" key="7">
    <source>
        <dbReference type="EMBL" id="OXA55875.1"/>
    </source>
</evidence>
<sequence length="210" mass="23858">MSYKLYYFDARGLNEPLRMIFALGGVEYEDVRIPLGDIPPPPTIPAEIKEKCTWGQVPMLEFDGRKICQSLAMQRYFAKKFNLVGSDDWEAAQIDEYVDSSKDFLQVWVPPLTEKDPAKREELIKETKAKTVDKYLKTFDKIISANGGKRLVGKNLSWADLWLAHVLNNLELVGGVKLAEGFPALKALCDTVFATPEIKAWVEKRPKSKF</sequence>
<evidence type="ECO:0000313" key="8">
    <source>
        <dbReference type="Proteomes" id="UP000198287"/>
    </source>
</evidence>
<comment type="catalytic activity">
    <reaction evidence="4">
        <text>RX + glutathione = an S-substituted glutathione + a halide anion + H(+)</text>
        <dbReference type="Rhea" id="RHEA:16437"/>
        <dbReference type="ChEBI" id="CHEBI:15378"/>
        <dbReference type="ChEBI" id="CHEBI:16042"/>
        <dbReference type="ChEBI" id="CHEBI:17792"/>
        <dbReference type="ChEBI" id="CHEBI:57925"/>
        <dbReference type="ChEBI" id="CHEBI:90779"/>
        <dbReference type="EC" id="2.5.1.18"/>
    </reaction>
</comment>
<dbReference type="EMBL" id="LNIX01000004">
    <property type="protein sequence ID" value="OXA55875.1"/>
    <property type="molecule type" value="Genomic_DNA"/>
</dbReference>
<dbReference type="Gene3D" id="1.20.1050.10">
    <property type="match status" value="1"/>
</dbReference>
<gene>
    <name evidence="7" type="ORF">Fcan01_09301</name>
</gene>
<keyword evidence="2 7" id="KW-0808">Transferase</keyword>